<dbReference type="OrthoDB" id="116216at2759"/>
<dbReference type="PANTHER" id="PTHR37984:SF5">
    <property type="entry name" value="PROTEIN NYNRIN-LIKE"/>
    <property type="match status" value="1"/>
</dbReference>
<dbReference type="Pfam" id="PF17921">
    <property type="entry name" value="Integrase_H2C2"/>
    <property type="match status" value="1"/>
</dbReference>
<dbReference type="GO" id="GO:0003676">
    <property type="term" value="F:nucleic acid binding"/>
    <property type="evidence" value="ECO:0007669"/>
    <property type="project" value="InterPro"/>
</dbReference>
<evidence type="ECO:0000313" key="4">
    <source>
        <dbReference type="Proteomes" id="UP000541610"/>
    </source>
</evidence>
<feature type="domain" description="Integrase catalytic" evidence="2">
    <location>
        <begin position="425"/>
        <end position="592"/>
    </location>
</feature>
<dbReference type="Gene3D" id="3.30.420.10">
    <property type="entry name" value="Ribonuclease H-like superfamily/Ribonuclease H"/>
    <property type="match status" value="1"/>
</dbReference>
<dbReference type="SUPFAM" id="SSF53098">
    <property type="entry name" value="Ribonuclease H-like"/>
    <property type="match status" value="1"/>
</dbReference>
<dbReference type="InterPro" id="IPR001584">
    <property type="entry name" value="Integrase_cat-core"/>
</dbReference>
<evidence type="ECO:0000259" key="2">
    <source>
        <dbReference type="PROSITE" id="PS50994"/>
    </source>
</evidence>
<name>A0A7J6P3L0_PEROL</name>
<accession>A0A7J6P3L0</accession>
<dbReference type="InterPro" id="IPR012337">
    <property type="entry name" value="RNaseH-like_sf"/>
</dbReference>
<dbReference type="Gene3D" id="1.10.340.70">
    <property type="match status" value="1"/>
</dbReference>
<gene>
    <name evidence="3" type="ORF">FOZ60_017053</name>
</gene>
<evidence type="ECO:0000313" key="3">
    <source>
        <dbReference type="EMBL" id="KAF4690685.1"/>
    </source>
</evidence>
<protein>
    <recommendedName>
        <fullName evidence="2">Integrase catalytic domain-containing protein</fullName>
    </recommendedName>
</protein>
<sequence>MTGGSVESGKKGDGKRTNESETDSMHGAPSVAKLTTHSDLLSSLVREAALSSVGDESSSSTPSSVPELMSLPPSKVAAELLGFSTNSPSLGDLSFINMDGKGIGSSPLSFAKAWNVSPHKDAYYDAVLWPATRPEKGRRRFNYDVELTFQYIEGSRNSEADRLSRLSSTLPSLNIGKTGGRDALNPVLEKTTKPSCPAHVNMMMVTSCAQDVFTVGPHLWSSHRCLHPIDVAEATDCRPVPTVSLAVCDDQTKSESSAFVDLTTVGNMTEADIVRHMASACDCPEYAENVEVVRGITVYDILVALNVLSDSSVKPGARSLCEGPRASFRWDADDKVLRYRDFKVSPDWYIYLFTPRARAWTIYHFHHAPLTGCHRSAARCLQAVLAAGFYFPRIGKVIRRAVERCRTCQLSKTGGANPTQPFSYRRGSPRFAEIQLDFLGPLKDADGVDSDPNACPYLVLIVDCASNFALGFPVASTSTNCVIYGLLQWIAIMGRPRRVQLDSPPSHSSEELRRFLEVMNITRSLGIARRPQCQGRIENVVKEVKTALRCNSTDRDGNLPWWVVVQTSLAVHNSSRMAPHGFSPSEIVFGVDRPIFDIDFPPKSSDEISERWDRLYNEIADVFYICSIIQSDDSHLAEMQDLVRKSPVRVYKGWVSLGQLLPYRSDEELRDFNHAVKPHQAYSASTFRLALPADVGIPSSDISVGDFVIYPLDEDVTSSTSAEPRRTLYILEVMSRDGDTIQALSLNKDSKGRYKRPLVRDRPDFTWTIDVSSVLGAFKPTKTRRLPSKVISWLDDHGAEAMAGGRASDNPL</sequence>
<feature type="compositionally biased region" description="Basic and acidic residues" evidence="1">
    <location>
        <begin position="8"/>
        <end position="19"/>
    </location>
</feature>
<dbReference type="EMBL" id="JABANP010000094">
    <property type="protein sequence ID" value="KAF4690685.1"/>
    <property type="molecule type" value="Genomic_DNA"/>
</dbReference>
<evidence type="ECO:0000256" key="1">
    <source>
        <dbReference type="SAM" id="MobiDB-lite"/>
    </source>
</evidence>
<dbReference type="Proteomes" id="UP000541610">
    <property type="component" value="Unassembled WGS sequence"/>
</dbReference>
<organism evidence="3 4">
    <name type="scientific">Perkinsus olseni</name>
    <name type="common">Perkinsus atlanticus</name>
    <dbReference type="NCBI Taxonomy" id="32597"/>
    <lineage>
        <taxon>Eukaryota</taxon>
        <taxon>Sar</taxon>
        <taxon>Alveolata</taxon>
        <taxon>Perkinsozoa</taxon>
        <taxon>Perkinsea</taxon>
        <taxon>Perkinsida</taxon>
        <taxon>Perkinsidae</taxon>
        <taxon>Perkinsus</taxon>
    </lineage>
</organism>
<proteinExistence type="predicted"/>
<feature type="region of interest" description="Disordered" evidence="1">
    <location>
        <begin position="1"/>
        <end position="33"/>
    </location>
</feature>
<comment type="caution">
    <text evidence="3">The sequence shown here is derived from an EMBL/GenBank/DDBJ whole genome shotgun (WGS) entry which is preliminary data.</text>
</comment>
<dbReference type="AlphaFoldDB" id="A0A7J6P3L0"/>
<dbReference type="PANTHER" id="PTHR37984">
    <property type="entry name" value="PROTEIN CBG26694"/>
    <property type="match status" value="1"/>
</dbReference>
<dbReference type="InterPro" id="IPR041588">
    <property type="entry name" value="Integrase_H2C2"/>
</dbReference>
<dbReference type="PROSITE" id="PS50994">
    <property type="entry name" value="INTEGRASE"/>
    <property type="match status" value="1"/>
</dbReference>
<dbReference type="InterPro" id="IPR050951">
    <property type="entry name" value="Retrovirus_Pol_polyprotein"/>
</dbReference>
<dbReference type="InterPro" id="IPR036397">
    <property type="entry name" value="RNaseH_sf"/>
</dbReference>
<dbReference type="GO" id="GO:0015074">
    <property type="term" value="P:DNA integration"/>
    <property type="evidence" value="ECO:0007669"/>
    <property type="project" value="InterPro"/>
</dbReference>
<reference evidence="3 4" key="1">
    <citation type="submission" date="2020-04" db="EMBL/GenBank/DDBJ databases">
        <title>Perkinsus olseni comparative genomics.</title>
        <authorList>
            <person name="Bogema D.R."/>
        </authorList>
    </citation>
    <scope>NUCLEOTIDE SEQUENCE [LARGE SCALE GENOMIC DNA]</scope>
    <source>
        <strain evidence="3">00978-12</strain>
    </source>
</reference>